<evidence type="ECO:0000313" key="2">
    <source>
        <dbReference type="Proteomes" id="UP000237105"/>
    </source>
</evidence>
<keyword evidence="2" id="KW-1185">Reference proteome</keyword>
<comment type="caution">
    <text evidence="1">The sequence shown here is derived from an EMBL/GenBank/DDBJ whole genome shotgun (WGS) entry which is preliminary data.</text>
</comment>
<proteinExistence type="predicted"/>
<reference evidence="2" key="1">
    <citation type="submission" date="2016-06" db="EMBL/GenBank/DDBJ databases">
        <title>Parallel loss of symbiosis genes in relatives of nitrogen-fixing non-legume Parasponia.</title>
        <authorList>
            <person name="Van Velzen R."/>
            <person name="Holmer R."/>
            <person name="Bu F."/>
            <person name="Rutten L."/>
            <person name="Van Zeijl A."/>
            <person name="Liu W."/>
            <person name="Santuari L."/>
            <person name="Cao Q."/>
            <person name="Sharma T."/>
            <person name="Shen D."/>
            <person name="Roswanjaya Y."/>
            <person name="Wardhani T."/>
            <person name="Kalhor M.S."/>
            <person name="Jansen J."/>
            <person name="Van den Hoogen J."/>
            <person name="Gungor B."/>
            <person name="Hartog M."/>
            <person name="Hontelez J."/>
            <person name="Verver J."/>
            <person name="Yang W.-C."/>
            <person name="Schijlen E."/>
            <person name="Repin R."/>
            <person name="Schilthuizen M."/>
            <person name="Schranz E."/>
            <person name="Heidstra R."/>
            <person name="Miyata K."/>
            <person name="Fedorova E."/>
            <person name="Kohlen W."/>
            <person name="Bisseling T."/>
            <person name="Smit S."/>
            <person name="Geurts R."/>
        </authorList>
    </citation>
    <scope>NUCLEOTIDE SEQUENCE [LARGE SCALE GENOMIC DNA]</scope>
    <source>
        <strain evidence="2">cv. WU1-14</strain>
    </source>
</reference>
<protein>
    <recommendedName>
        <fullName evidence="3">Reverse transcriptase zinc-binding domain-containing protein</fullName>
    </recommendedName>
</protein>
<dbReference type="Proteomes" id="UP000237105">
    <property type="component" value="Unassembled WGS sequence"/>
</dbReference>
<accession>A0A2P5BHN0</accession>
<dbReference type="EMBL" id="JXTB01000279">
    <property type="protein sequence ID" value="PON48312.1"/>
    <property type="molecule type" value="Genomic_DNA"/>
</dbReference>
<organism evidence="1 2">
    <name type="scientific">Parasponia andersonii</name>
    <name type="common">Sponia andersonii</name>
    <dbReference type="NCBI Taxonomy" id="3476"/>
    <lineage>
        <taxon>Eukaryota</taxon>
        <taxon>Viridiplantae</taxon>
        <taxon>Streptophyta</taxon>
        <taxon>Embryophyta</taxon>
        <taxon>Tracheophyta</taxon>
        <taxon>Spermatophyta</taxon>
        <taxon>Magnoliopsida</taxon>
        <taxon>eudicotyledons</taxon>
        <taxon>Gunneridae</taxon>
        <taxon>Pentapetalae</taxon>
        <taxon>rosids</taxon>
        <taxon>fabids</taxon>
        <taxon>Rosales</taxon>
        <taxon>Cannabaceae</taxon>
        <taxon>Parasponia</taxon>
    </lineage>
</organism>
<sequence>MKRKIACPMSCPWCLEDKETRFHDIWSCTFIESLWASTLLWPKLMVFHGHTVAGLCLKKIWRFFAASFGVSGRQEIVFSFKIFVPSLRKF</sequence>
<dbReference type="AlphaFoldDB" id="A0A2P5BHN0"/>
<evidence type="ECO:0008006" key="3">
    <source>
        <dbReference type="Google" id="ProtNLM"/>
    </source>
</evidence>
<name>A0A2P5BHN0_PARAD</name>
<evidence type="ECO:0000313" key="1">
    <source>
        <dbReference type="EMBL" id="PON48312.1"/>
    </source>
</evidence>
<gene>
    <name evidence="1" type="ORF">PanWU01x14_238410</name>
</gene>